<dbReference type="Proteomes" id="UP000178302">
    <property type="component" value="Unassembled WGS sequence"/>
</dbReference>
<protein>
    <submittedName>
        <fullName evidence="1">Uncharacterized protein</fullName>
    </submittedName>
</protein>
<comment type="caution">
    <text evidence="1">The sequence shown here is derived from an EMBL/GenBank/DDBJ whole genome shotgun (WGS) entry which is preliminary data.</text>
</comment>
<proteinExistence type="predicted"/>
<accession>A0A1G2LT96</accession>
<dbReference type="AlphaFoldDB" id="A0A1G2LT96"/>
<organism evidence="1 2">
    <name type="scientific">Candidatus Tagabacteria bacterium RIFCSPLOWO2_01_FULL_39_11</name>
    <dbReference type="NCBI Taxonomy" id="1802295"/>
    <lineage>
        <taxon>Bacteria</taxon>
        <taxon>Candidatus Tagaibacteriota</taxon>
    </lineage>
</organism>
<sequence length="262" mass="28847">MSGGVSFGGGTFMMPTERSEIMKASRAWPPEAEKIELLHPEGAVEYLKKLAEVLGAPDPGDQALRKKDAIELFKKTENRDFNVLAFALGTIFLAQAKVVEFLNSSVAKCGVAIHIPSMMPSPASMLADLEKYLEVFAGEDEFAAVVVLSFFMPIPIKEEQIYCACGANNKIRFVPKKLSIAHKMEINDGAEFVLRQIRGIECNDENYKKFHDDPDFQNGGKAAIKELRVSLKKGLLKVVNPALNCGCLITRINGEPKIEALE</sequence>
<dbReference type="EMBL" id="MHQZ01000017">
    <property type="protein sequence ID" value="OHA14072.1"/>
    <property type="molecule type" value="Genomic_DNA"/>
</dbReference>
<evidence type="ECO:0000313" key="1">
    <source>
        <dbReference type="EMBL" id="OHA14072.1"/>
    </source>
</evidence>
<name>A0A1G2LT96_9BACT</name>
<reference evidence="1 2" key="1">
    <citation type="journal article" date="2016" name="Nat. Commun.">
        <title>Thousands of microbial genomes shed light on interconnected biogeochemical processes in an aquifer system.</title>
        <authorList>
            <person name="Anantharaman K."/>
            <person name="Brown C.T."/>
            <person name="Hug L.A."/>
            <person name="Sharon I."/>
            <person name="Castelle C.J."/>
            <person name="Probst A.J."/>
            <person name="Thomas B.C."/>
            <person name="Singh A."/>
            <person name="Wilkins M.J."/>
            <person name="Karaoz U."/>
            <person name="Brodie E.L."/>
            <person name="Williams K.H."/>
            <person name="Hubbard S.S."/>
            <person name="Banfield J.F."/>
        </authorList>
    </citation>
    <scope>NUCLEOTIDE SEQUENCE [LARGE SCALE GENOMIC DNA]</scope>
</reference>
<evidence type="ECO:0000313" key="2">
    <source>
        <dbReference type="Proteomes" id="UP000178302"/>
    </source>
</evidence>
<gene>
    <name evidence="1" type="ORF">A2909_02625</name>
</gene>